<name>A0ABU1IQE8_9BACL</name>
<dbReference type="EMBL" id="JAVDQG010000007">
    <property type="protein sequence ID" value="MDR6227022.1"/>
    <property type="molecule type" value="Genomic_DNA"/>
</dbReference>
<accession>A0ABU1IQE8</accession>
<sequence length="59" mass="6791">MYLMFSEVQTFGIGRMYSVIMEDERALVVAHMDVISPKPCTKMCGFFSVSMEPIRFSFV</sequence>
<proteinExistence type="predicted"/>
<comment type="caution">
    <text evidence="1">The sequence shown here is derived from an EMBL/GenBank/DDBJ whole genome shotgun (WGS) entry which is preliminary data.</text>
</comment>
<reference evidence="1 2" key="1">
    <citation type="submission" date="2023-07" db="EMBL/GenBank/DDBJ databases">
        <title>Genomic Encyclopedia of Type Strains, Phase IV (KMG-IV): sequencing the most valuable type-strain genomes for metagenomic binning, comparative biology and taxonomic classification.</title>
        <authorList>
            <person name="Goeker M."/>
        </authorList>
    </citation>
    <scope>NUCLEOTIDE SEQUENCE [LARGE SCALE GENOMIC DNA]</scope>
    <source>
        <strain evidence="1 2">DSM 45903</strain>
    </source>
</reference>
<dbReference type="Proteomes" id="UP001185012">
    <property type="component" value="Unassembled WGS sequence"/>
</dbReference>
<evidence type="ECO:0000313" key="1">
    <source>
        <dbReference type="EMBL" id="MDR6227022.1"/>
    </source>
</evidence>
<organism evidence="1 2">
    <name type="scientific">Desmospora profundinema</name>
    <dbReference type="NCBI Taxonomy" id="1571184"/>
    <lineage>
        <taxon>Bacteria</taxon>
        <taxon>Bacillati</taxon>
        <taxon>Bacillota</taxon>
        <taxon>Bacilli</taxon>
        <taxon>Bacillales</taxon>
        <taxon>Thermoactinomycetaceae</taxon>
        <taxon>Desmospora</taxon>
    </lineage>
</organism>
<keyword evidence="2" id="KW-1185">Reference proteome</keyword>
<evidence type="ECO:0000313" key="2">
    <source>
        <dbReference type="Proteomes" id="UP001185012"/>
    </source>
</evidence>
<gene>
    <name evidence="1" type="ORF">JOE21_003034</name>
</gene>
<protein>
    <submittedName>
        <fullName evidence="1">Uncharacterized protein</fullName>
    </submittedName>
</protein>